<feature type="transmembrane region" description="Helical" evidence="8">
    <location>
        <begin position="141"/>
        <end position="158"/>
    </location>
</feature>
<feature type="transmembrane region" description="Helical" evidence="8">
    <location>
        <begin position="209"/>
        <end position="230"/>
    </location>
</feature>
<feature type="transmembrane region" description="Helical" evidence="8">
    <location>
        <begin position="56"/>
        <end position="77"/>
    </location>
</feature>
<dbReference type="Pfam" id="PF13231">
    <property type="entry name" value="PMT_2"/>
    <property type="match status" value="1"/>
</dbReference>
<evidence type="ECO:0000259" key="9">
    <source>
        <dbReference type="Pfam" id="PF13231"/>
    </source>
</evidence>
<keyword evidence="7 8" id="KW-0472">Membrane</keyword>
<feature type="transmembrane region" description="Helical" evidence="8">
    <location>
        <begin position="89"/>
        <end position="108"/>
    </location>
</feature>
<evidence type="ECO:0000256" key="7">
    <source>
        <dbReference type="ARBA" id="ARBA00023136"/>
    </source>
</evidence>
<evidence type="ECO:0000256" key="5">
    <source>
        <dbReference type="ARBA" id="ARBA00022692"/>
    </source>
</evidence>
<evidence type="ECO:0000313" key="10">
    <source>
        <dbReference type="EMBL" id="OGG14681.1"/>
    </source>
</evidence>
<feature type="transmembrane region" description="Helical" evidence="8">
    <location>
        <begin position="317"/>
        <end position="334"/>
    </location>
</feature>
<keyword evidence="2" id="KW-1003">Cell membrane</keyword>
<feature type="domain" description="Glycosyltransferase RgtA/B/C/D-like" evidence="9">
    <location>
        <begin position="90"/>
        <end position="225"/>
    </location>
</feature>
<dbReference type="GO" id="GO:0005886">
    <property type="term" value="C:plasma membrane"/>
    <property type="evidence" value="ECO:0007669"/>
    <property type="project" value="UniProtKB-SubCell"/>
</dbReference>
<gene>
    <name evidence="10" type="ORF">A2875_04975</name>
</gene>
<dbReference type="PANTHER" id="PTHR33908">
    <property type="entry name" value="MANNOSYLTRANSFERASE YKCB-RELATED"/>
    <property type="match status" value="1"/>
</dbReference>
<dbReference type="PANTHER" id="PTHR33908:SF11">
    <property type="entry name" value="MEMBRANE PROTEIN"/>
    <property type="match status" value="1"/>
</dbReference>
<evidence type="ECO:0000256" key="1">
    <source>
        <dbReference type="ARBA" id="ARBA00004651"/>
    </source>
</evidence>
<evidence type="ECO:0000256" key="6">
    <source>
        <dbReference type="ARBA" id="ARBA00022989"/>
    </source>
</evidence>
<accession>A0A1F5ZQK2</accession>
<proteinExistence type="predicted"/>
<feature type="transmembrane region" description="Helical" evidence="8">
    <location>
        <begin position="340"/>
        <end position="360"/>
    </location>
</feature>
<feature type="transmembrane region" description="Helical" evidence="8">
    <location>
        <begin position="6"/>
        <end position="25"/>
    </location>
</feature>
<protein>
    <recommendedName>
        <fullName evidence="9">Glycosyltransferase RgtA/B/C/D-like domain-containing protein</fullName>
    </recommendedName>
</protein>
<sequence length="504" mass="57462">MEKVTIRRYFPSLVLIGILFVAAYLRLNRISEYMTFLGDEGRDVLIVKRMIVDHDLTLLGPTASVGGFYLGPIYYYFMVPFLWLWNLDPAGPAVMVALFGVATVYLMYLVGRDFFGTRAGLAAASLYTLSPLVIAMSRSSWNPNVVPFFSTLLIYLLWRSTVKKEKYLLFWVGIVLGIGLQLHYLFLFLIGVVIVWCALTGWQKSNLRYYFYAVGGLIAGFSPFLAFEILKGFPNTQTIIRYIGSGKDTGFSLAQFFGTMNEVTFRLFGRLVIRLPQPEIWNILRFWPKTFWLISIRILIFVGLGTLIVFRKNLAAKLLLVWYAVVIILFGFYKGPIYDYYLGIFFALPFLVAGLLVALLSKTRAGLVAGLGLLAVLLWFNWLGQPFQFPPNNQLEQSKRIAQAVFEKTGGKPFNFALLADRNSDHAFRYFFEIWGNPPVTIEFPQKDPERKTITDQLLVLCDNTLCQPLGHPLWEIAGFGRAEVAGSWDVPFVRIYKLVHYQE</sequence>
<dbReference type="Proteomes" id="UP000177416">
    <property type="component" value="Unassembled WGS sequence"/>
</dbReference>
<feature type="transmembrane region" description="Helical" evidence="8">
    <location>
        <begin position="291"/>
        <end position="310"/>
    </location>
</feature>
<evidence type="ECO:0000256" key="3">
    <source>
        <dbReference type="ARBA" id="ARBA00022676"/>
    </source>
</evidence>
<comment type="subcellular location">
    <subcellularLocation>
        <location evidence="1">Cell membrane</location>
        <topology evidence="1">Multi-pass membrane protein</topology>
    </subcellularLocation>
</comment>
<dbReference type="GO" id="GO:0009103">
    <property type="term" value="P:lipopolysaccharide biosynthetic process"/>
    <property type="evidence" value="ECO:0007669"/>
    <property type="project" value="UniProtKB-ARBA"/>
</dbReference>
<organism evidence="10 11">
    <name type="scientific">Candidatus Gottesmanbacteria bacterium RIFCSPHIGHO2_01_FULL_46_14</name>
    <dbReference type="NCBI Taxonomy" id="1798380"/>
    <lineage>
        <taxon>Bacteria</taxon>
        <taxon>Candidatus Gottesmaniibacteriota</taxon>
    </lineage>
</organism>
<keyword evidence="3" id="KW-0328">Glycosyltransferase</keyword>
<evidence type="ECO:0000256" key="8">
    <source>
        <dbReference type="SAM" id="Phobius"/>
    </source>
</evidence>
<name>A0A1F5ZQK2_9BACT</name>
<keyword evidence="5 8" id="KW-0812">Transmembrane</keyword>
<dbReference type="AlphaFoldDB" id="A0A1F5ZQK2"/>
<evidence type="ECO:0000256" key="2">
    <source>
        <dbReference type="ARBA" id="ARBA00022475"/>
    </source>
</evidence>
<dbReference type="EMBL" id="MFJJ01000014">
    <property type="protein sequence ID" value="OGG14681.1"/>
    <property type="molecule type" value="Genomic_DNA"/>
</dbReference>
<reference evidence="10 11" key="1">
    <citation type="journal article" date="2016" name="Nat. Commun.">
        <title>Thousands of microbial genomes shed light on interconnected biogeochemical processes in an aquifer system.</title>
        <authorList>
            <person name="Anantharaman K."/>
            <person name="Brown C.T."/>
            <person name="Hug L.A."/>
            <person name="Sharon I."/>
            <person name="Castelle C.J."/>
            <person name="Probst A.J."/>
            <person name="Thomas B.C."/>
            <person name="Singh A."/>
            <person name="Wilkins M.J."/>
            <person name="Karaoz U."/>
            <person name="Brodie E.L."/>
            <person name="Williams K.H."/>
            <person name="Hubbard S.S."/>
            <person name="Banfield J.F."/>
        </authorList>
    </citation>
    <scope>NUCLEOTIDE SEQUENCE [LARGE SCALE GENOMIC DNA]</scope>
</reference>
<comment type="caution">
    <text evidence="10">The sequence shown here is derived from an EMBL/GenBank/DDBJ whole genome shotgun (WGS) entry which is preliminary data.</text>
</comment>
<evidence type="ECO:0000313" key="11">
    <source>
        <dbReference type="Proteomes" id="UP000177416"/>
    </source>
</evidence>
<dbReference type="GO" id="GO:0016763">
    <property type="term" value="F:pentosyltransferase activity"/>
    <property type="evidence" value="ECO:0007669"/>
    <property type="project" value="TreeGrafter"/>
</dbReference>
<evidence type="ECO:0000256" key="4">
    <source>
        <dbReference type="ARBA" id="ARBA00022679"/>
    </source>
</evidence>
<dbReference type="InterPro" id="IPR050297">
    <property type="entry name" value="LipidA_mod_glycosyltrf_83"/>
</dbReference>
<keyword evidence="6 8" id="KW-1133">Transmembrane helix</keyword>
<keyword evidence="4" id="KW-0808">Transferase</keyword>
<feature type="transmembrane region" description="Helical" evidence="8">
    <location>
        <begin position="367"/>
        <end position="384"/>
    </location>
</feature>
<feature type="transmembrane region" description="Helical" evidence="8">
    <location>
        <begin position="170"/>
        <end position="203"/>
    </location>
</feature>
<dbReference type="InterPro" id="IPR038731">
    <property type="entry name" value="RgtA/B/C-like"/>
</dbReference>